<organism evidence="8 9">
    <name type="scientific">Actinokineospora guangxiensis</name>
    <dbReference type="NCBI Taxonomy" id="1490288"/>
    <lineage>
        <taxon>Bacteria</taxon>
        <taxon>Bacillati</taxon>
        <taxon>Actinomycetota</taxon>
        <taxon>Actinomycetes</taxon>
        <taxon>Pseudonocardiales</taxon>
        <taxon>Pseudonocardiaceae</taxon>
        <taxon>Actinokineospora</taxon>
    </lineage>
</organism>
<comment type="cofactor">
    <cofactor evidence="1 6">
        <name>pyridoxal 5'-phosphate</name>
        <dbReference type="ChEBI" id="CHEBI:597326"/>
    </cofactor>
</comment>
<feature type="domain" description="Aminotransferase class I/classII large" evidence="7">
    <location>
        <begin position="39"/>
        <end position="397"/>
    </location>
</feature>
<proteinExistence type="inferred from homology"/>
<evidence type="ECO:0000256" key="1">
    <source>
        <dbReference type="ARBA" id="ARBA00001933"/>
    </source>
</evidence>
<evidence type="ECO:0000256" key="3">
    <source>
        <dbReference type="ARBA" id="ARBA00022576"/>
    </source>
</evidence>
<keyword evidence="9" id="KW-1185">Reference proteome</keyword>
<evidence type="ECO:0000256" key="4">
    <source>
        <dbReference type="ARBA" id="ARBA00022679"/>
    </source>
</evidence>
<dbReference type="Pfam" id="PF00155">
    <property type="entry name" value="Aminotran_1_2"/>
    <property type="match status" value="1"/>
</dbReference>
<sequence>MTSTATPGPARAGAIPPSAVHAIYRSVNAWQDRTGRRVARLDVGEPFFSPPVEAVEAIVEAVRSGRTGYTSAEGMLTLREALADKLTSRGQDTDANRVLVCTGAAQGLTALMTSLADPGEEILLPALHWPISLQQSLLAGLTPVCYGLGSDGAPDPEAVLAAASPRTRILLLNSPANPTGAVHDPALTATLLALARERGWQVVSDEAYEDFVYAGAHVSAASLEADVPPAERVVSAVYSFSKSYAMTGYRLGYVALPDADRAATFRVVQEASILSSPTPVQHAGLAALGSGAVAAARGLVATNRASLAPLVGAGLLDRLPAGGWFAVLDLAAIGGGDADRFAADLLEAEAIALAPASGFALRPGPGGALSPDPSATSKLRLAFCGDPAVVARAAERVADFAGRWRP</sequence>
<dbReference type="InterPro" id="IPR004839">
    <property type="entry name" value="Aminotransferase_I/II_large"/>
</dbReference>
<dbReference type="InterPro" id="IPR050596">
    <property type="entry name" value="AspAT/PAT-like"/>
</dbReference>
<evidence type="ECO:0000256" key="2">
    <source>
        <dbReference type="ARBA" id="ARBA00007441"/>
    </source>
</evidence>
<dbReference type="InterPro" id="IPR004838">
    <property type="entry name" value="NHTrfase_class1_PyrdxlP-BS"/>
</dbReference>
<reference evidence="9" key="1">
    <citation type="journal article" date="2019" name="Int. J. Syst. Evol. Microbiol.">
        <title>The Global Catalogue of Microorganisms (GCM) 10K type strain sequencing project: providing services to taxonomists for standard genome sequencing and annotation.</title>
        <authorList>
            <consortium name="The Broad Institute Genomics Platform"/>
            <consortium name="The Broad Institute Genome Sequencing Center for Infectious Disease"/>
            <person name="Wu L."/>
            <person name="Ma J."/>
        </authorList>
    </citation>
    <scope>NUCLEOTIDE SEQUENCE [LARGE SCALE GENOMIC DNA]</scope>
    <source>
        <strain evidence="9">CCUG 59778</strain>
    </source>
</reference>
<name>A0ABW0ERW8_9PSEU</name>
<keyword evidence="3 6" id="KW-0032">Aminotransferase</keyword>
<evidence type="ECO:0000313" key="9">
    <source>
        <dbReference type="Proteomes" id="UP001596157"/>
    </source>
</evidence>
<dbReference type="Gene3D" id="3.40.640.10">
    <property type="entry name" value="Type I PLP-dependent aspartate aminotransferase-like (Major domain)"/>
    <property type="match status" value="1"/>
</dbReference>
<evidence type="ECO:0000313" key="8">
    <source>
        <dbReference type="EMBL" id="MFC5290102.1"/>
    </source>
</evidence>
<dbReference type="InterPro" id="IPR015421">
    <property type="entry name" value="PyrdxlP-dep_Trfase_major"/>
</dbReference>
<keyword evidence="4 6" id="KW-0808">Transferase</keyword>
<dbReference type="PROSITE" id="PS00105">
    <property type="entry name" value="AA_TRANSFER_CLASS_1"/>
    <property type="match status" value="1"/>
</dbReference>
<dbReference type="PANTHER" id="PTHR46383">
    <property type="entry name" value="ASPARTATE AMINOTRANSFERASE"/>
    <property type="match status" value="1"/>
</dbReference>
<dbReference type="RefSeq" id="WP_378249975.1">
    <property type="nucleotide sequence ID" value="NZ_JBHSKF010000014.1"/>
</dbReference>
<comment type="similarity">
    <text evidence="2 6">Belongs to the class-I pyridoxal-phosphate-dependent aminotransferase family.</text>
</comment>
<dbReference type="EC" id="2.6.1.-" evidence="6"/>
<evidence type="ECO:0000256" key="5">
    <source>
        <dbReference type="ARBA" id="ARBA00022898"/>
    </source>
</evidence>
<dbReference type="Proteomes" id="UP001596157">
    <property type="component" value="Unassembled WGS sequence"/>
</dbReference>
<dbReference type="InterPro" id="IPR015424">
    <property type="entry name" value="PyrdxlP-dep_Trfase"/>
</dbReference>
<accession>A0ABW0ERW8</accession>
<gene>
    <name evidence="8" type="ORF">ACFPM7_23860</name>
</gene>
<dbReference type="CDD" id="cd00609">
    <property type="entry name" value="AAT_like"/>
    <property type="match status" value="1"/>
</dbReference>
<comment type="caution">
    <text evidence="8">The sequence shown here is derived from an EMBL/GenBank/DDBJ whole genome shotgun (WGS) entry which is preliminary data.</text>
</comment>
<evidence type="ECO:0000259" key="7">
    <source>
        <dbReference type="Pfam" id="PF00155"/>
    </source>
</evidence>
<dbReference type="EMBL" id="JBHSKF010000014">
    <property type="protein sequence ID" value="MFC5290102.1"/>
    <property type="molecule type" value="Genomic_DNA"/>
</dbReference>
<protein>
    <recommendedName>
        <fullName evidence="6">Aminotransferase</fullName>
        <ecNumber evidence="6">2.6.1.-</ecNumber>
    </recommendedName>
</protein>
<keyword evidence="5" id="KW-0663">Pyridoxal phosphate</keyword>
<dbReference type="GO" id="GO:0008483">
    <property type="term" value="F:transaminase activity"/>
    <property type="evidence" value="ECO:0007669"/>
    <property type="project" value="UniProtKB-KW"/>
</dbReference>
<evidence type="ECO:0000256" key="6">
    <source>
        <dbReference type="RuleBase" id="RU000481"/>
    </source>
</evidence>
<dbReference type="SUPFAM" id="SSF53383">
    <property type="entry name" value="PLP-dependent transferases"/>
    <property type="match status" value="1"/>
</dbReference>